<dbReference type="HAMAP" id="MF_01693">
    <property type="entry name" value="BioF_aminotrans_2"/>
    <property type="match status" value="1"/>
</dbReference>
<evidence type="ECO:0000313" key="12">
    <source>
        <dbReference type="EMBL" id="BDG10471.1"/>
    </source>
</evidence>
<dbReference type="InterPro" id="IPR050087">
    <property type="entry name" value="AON_synthase_class-II"/>
</dbReference>
<evidence type="ECO:0000256" key="2">
    <source>
        <dbReference type="ARBA" id="ARBA00004746"/>
    </source>
</evidence>
<dbReference type="InterPro" id="IPR004723">
    <property type="entry name" value="AONS_Archaea/Proteobacteria"/>
</dbReference>
<evidence type="ECO:0000256" key="6">
    <source>
        <dbReference type="ARBA" id="ARBA00022679"/>
    </source>
</evidence>
<evidence type="ECO:0000256" key="7">
    <source>
        <dbReference type="ARBA" id="ARBA00022756"/>
    </source>
</evidence>
<dbReference type="PANTHER" id="PTHR13693:SF100">
    <property type="entry name" value="8-AMINO-7-OXONONANOATE SYNTHASE"/>
    <property type="match status" value="1"/>
</dbReference>
<dbReference type="Gene3D" id="3.40.640.10">
    <property type="entry name" value="Type I PLP-dependent aspartate aminotransferase-like (Major domain)"/>
    <property type="match status" value="1"/>
</dbReference>
<dbReference type="PROSITE" id="PS00599">
    <property type="entry name" value="AA_TRANSFER_CLASS_2"/>
    <property type="match status" value="1"/>
</dbReference>
<sequence length="390" mass="40893">MSGALDWIPGALEKLEAQGLRRGLEPLGSPQGPVVRLGGAALVNLCSNDYLGLAAHPRVRAAAAARSEAEGAGAGASRLVCGDLPVHRELEERLARLKGKEAALLFSSGYHANLGVPAALTGKDDAIFSDVLNHASIVDGCRLSFARTVRYRHKDLQELDDLLAASRARRKLVVTDAVFSMDGDAAPLAELTALCERHGAMLYVDEAHATGILGARGGGLCEALGLSGRVDVVMGTLGKALGSFGAVVAGSHDLREWLVSRARTFVFTTALPPGACAAALAALDLLAAEPERRERLGALTARMKAGLERLGFPMGEVVAPIFPVILGDERLALEASRRLRERGFLVRAIRPPTVPAGTSRLRVTLSADHAPEQVDGFLGALGDVLAGLPR</sequence>
<protein>
    <recommendedName>
        <fullName evidence="5 10">8-amino-7-oxononanoate synthase</fullName>
        <ecNumber evidence="5 10">2.3.1.47</ecNumber>
    </recommendedName>
</protein>
<dbReference type="NCBIfam" id="TIGR00858">
    <property type="entry name" value="bioF"/>
    <property type="match status" value="1"/>
</dbReference>
<evidence type="ECO:0000256" key="3">
    <source>
        <dbReference type="ARBA" id="ARBA00010008"/>
    </source>
</evidence>
<dbReference type="InterPro" id="IPR015421">
    <property type="entry name" value="PyrdxlP-dep_Trfase_major"/>
</dbReference>
<evidence type="ECO:0000259" key="11">
    <source>
        <dbReference type="Pfam" id="PF00155"/>
    </source>
</evidence>
<keyword evidence="6" id="KW-0808">Transferase</keyword>
<dbReference type="Gene3D" id="3.90.1150.10">
    <property type="entry name" value="Aspartate Aminotransferase, domain 1"/>
    <property type="match status" value="1"/>
</dbReference>
<evidence type="ECO:0000256" key="1">
    <source>
        <dbReference type="ARBA" id="ARBA00001933"/>
    </source>
</evidence>
<dbReference type="InterPro" id="IPR022834">
    <property type="entry name" value="AONS_Proteobacteria"/>
</dbReference>
<dbReference type="PANTHER" id="PTHR13693">
    <property type="entry name" value="CLASS II AMINOTRANSFERASE/8-AMINO-7-OXONONANOATE SYNTHASE"/>
    <property type="match status" value="1"/>
</dbReference>
<evidence type="ECO:0000256" key="8">
    <source>
        <dbReference type="ARBA" id="ARBA00022898"/>
    </source>
</evidence>
<evidence type="ECO:0000256" key="10">
    <source>
        <dbReference type="NCBIfam" id="TIGR00858"/>
    </source>
</evidence>
<organism evidence="12 13">
    <name type="scientific">Anaeromyxobacter paludicola</name>
    <dbReference type="NCBI Taxonomy" id="2918171"/>
    <lineage>
        <taxon>Bacteria</taxon>
        <taxon>Pseudomonadati</taxon>
        <taxon>Myxococcota</taxon>
        <taxon>Myxococcia</taxon>
        <taxon>Myxococcales</taxon>
        <taxon>Cystobacterineae</taxon>
        <taxon>Anaeromyxobacteraceae</taxon>
        <taxon>Anaeromyxobacter</taxon>
    </lineage>
</organism>
<keyword evidence="13" id="KW-1185">Reference proteome</keyword>
<dbReference type="RefSeq" id="WP_248342980.1">
    <property type="nucleotide sequence ID" value="NZ_AP025592.1"/>
</dbReference>
<evidence type="ECO:0000256" key="9">
    <source>
        <dbReference type="ARBA" id="ARBA00047715"/>
    </source>
</evidence>
<keyword evidence="8" id="KW-0663">Pyridoxal phosphate</keyword>
<dbReference type="InterPro" id="IPR001917">
    <property type="entry name" value="Aminotrans_II_pyridoxalP_BS"/>
</dbReference>
<dbReference type="InterPro" id="IPR004839">
    <property type="entry name" value="Aminotransferase_I/II_large"/>
</dbReference>
<keyword evidence="7" id="KW-0093">Biotin biosynthesis</keyword>
<dbReference type="EC" id="2.3.1.47" evidence="5 10"/>
<accession>A0ABM7XEY6</accession>
<comment type="similarity">
    <text evidence="3">Belongs to the class-II pyridoxal-phosphate-dependent aminotransferase family. BioF subfamily.</text>
</comment>
<evidence type="ECO:0000256" key="5">
    <source>
        <dbReference type="ARBA" id="ARBA00013187"/>
    </source>
</evidence>
<comment type="cofactor">
    <cofactor evidence="1">
        <name>pyridoxal 5'-phosphate</name>
        <dbReference type="ChEBI" id="CHEBI:597326"/>
    </cofactor>
</comment>
<proteinExistence type="inferred from homology"/>
<comment type="subunit">
    <text evidence="4">Homodimer.</text>
</comment>
<feature type="domain" description="Aminotransferase class I/classII large" evidence="11">
    <location>
        <begin position="42"/>
        <end position="381"/>
    </location>
</feature>
<reference evidence="13" key="1">
    <citation type="journal article" date="2022" name="Int. J. Syst. Evol. Microbiol.">
        <title>Anaeromyxobacter oryzae sp. nov., Anaeromyxobacter diazotrophicus sp. nov. and Anaeromyxobacter paludicola sp. nov., isolated from paddy soils.</title>
        <authorList>
            <person name="Itoh H."/>
            <person name="Xu Z."/>
            <person name="Mise K."/>
            <person name="Masuda Y."/>
            <person name="Ushijima N."/>
            <person name="Hayakawa C."/>
            <person name="Shiratori Y."/>
            <person name="Senoo K."/>
        </authorList>
    </citation>
    <scope>NUCLEOTIDE SEQUENCE [LARGE SCALE GENOMIC DNA]</scope>
    <source>
        <strain evidence="13">Red630</strain>
    </source>
</reference>
<dbReference type="SUPFAM" id="SSF53383">
    <property type="entry name" value="PLP-dependent transferases"/>
    <property type="match status" value="1"/>
</dbReference>
<dbReference type="EMBL" id="AP025592">
    <property type="protein sequence ID" value="BDG10471.1"/>
    <property type="molecule type" value="Genomic_DNA"/>
</dbReference>
<dbReference type="Pfam" id="PF00155">
    <property type="entry name" value="Aminotran_1_2"/>
    <property type="match status" value="1"/>
</dbReference>
<dbReference type="InterPro" id="IPR015424">
    <property type="entry name" value="PyrdxlP-dep_Trfase"/>
</dbReference>
<dbReference type="CDD" id="cd06454">
    <property type="entry name" value="KBL_like"/>
    <property type="match status" value="1"/>
</dbReference>
<dbReference type="InterPro" id="IPR015422">
    <property type="entry name" value="PyrdxlP-dep_Trfase_small"/>
</dbReference>
<dbReference type="Proteomes" id="UP001162734">
    <property type="component" value="Chromosome"/>
</dbReference>
<evidence type="ECO:0000256" key="4">
    <source>
        <dbReference type="ARBA" id="ARBA00011738"/>
    </source>
</evidence>
<comment type="pathway">
    <text evidence="2">Cofactor biosynthesis; biotin biosynthesis.</text>
</comment>
<name>A0ABM7XEY6_9BACT</name>
<evidence type="ECO:0000313" key="13">
    <source>
        <dbReference type="Proteomes" id="UP001162734"/>
    </source>
</evidence>
<gene>
    <name evidence="12" type="primary">bioF</name>
    <name evidence="12" type="ORF">AMPC_35840</name>
</gene>
<comment type="catalytic activity">
    <reaction evidence="9">
        <text>6-carboxyhexanoyl-[ACP] + L-alanine + H(+) = (8S)-8-amino-7-oxononanoate + holo-[ACP] + CO2</text>
        <dbReference type="Rhea" id="RHEA:42288"/>
        <dbReference type="Rhea" id="RHEA-COMP:9685"/>
        <dbReference type="Rhea" id="RHEA-COMP:9955"/>
        <dbReference type="ChEBI" id="CHEBI:15378"/>
        <dbReference type="ChEBI" id="CHEBI:16526"/>
        <dbReference type="ChEBI" id="CHEBI:57972"/>
        <dbReference type="ChEBI" id="CHEBI:64479"/>
        <dbReference type="ChEBI" id="CHEBI:78846"/>
        <dbReference type="ChEBI" id="CHEBI:149468"/>
        <dbReference type="EC" id="2.3.1.47"/>
    </reaction>
</comment>